<protein>
    <recommendedName>
        <fullName evidence="4">Secreted protein</fullName>
    </recommendedName>
</protein>
<dbReference type="Proteomes" id="UP000054018">
    <property type="component" value="Unassembled WGS sequence"/>
</dbReference>
<sequence>MRPQSALALVFWRCLAITVASALVDSTRGHEVPHVLVVSTGPGPVSVSQSSSKPTSVSSERLVVPVFRANPFAYSRPTLPRKHP</sequence>
<evidence type="ECO:0000313" key="2">
    <source>
        <dbReference type="EMBL" id="KIK28268.1"/>
    </source>
</evidence>
<reference evidence="3" key="2">
    <citation type="submission" date="2015-01" db="EMBL/GenBank/DDBJ databases">
        <title>Evolutionary Origins and Diversification of the Mycorrhizal Mutualists.</title>
        <authorList>
            <consortium name="DOE Joint Genome Institute"/>
            <consortium name="Mycorrhizal Genomics Consortium"/>
            <person name="Kohler A."/>
            <person name="Kuo A."/>
            <person name="Nagy L.G."/>
            <person name="Floudas D."/>
            <person name="Copeland A."/>
            <person name="Barry K.W."/>
            <person name="Cichocki N."/>
            <person name="Veneault-Fourrey C."/>
            <person name="LaButti K."/>
            <person name="Lindquist E.A."/>
            <person name="Lipzen A."/>
            <person name="Lundell T."/>
            <person name="Morin E."/>
            <person name="Murat C."/>
            <person name="Riley R."/>
            <person name="Ohm R."/>
            <person name="Sun H."/>
            <person name="Tunlid A."/>
            <person name="Henrissat B."/>
            <person name="Grigoriev I.V."/>
            <person name="Hibbett D.S."/>
            <person name="Martin F."/>
        </authorList>
    </citation>
    <scope>NUCLEOTIDE SEQUENCE [LARGE SCALE GENOMIC DNA]</scope>
    <source>
        <strain evidence="3">441</strain>
    </source>
</reference>
<dbReference type="EMBL" id="KN833693">
    <property type="protein sequence ID" value="KIK28268.1"/>
    <property type="molecule type" value="Genomic_DNA"/>
</dbReference>
<keyword evidence="3" id="KW-1185">Reference proteome</keyword>
<dbReference type="AlphaFoldDB" id="A0A0D0A895"/>
<evidence type="ECO:0000313" key="3">
    <source>
        <dbReference type="Proteomes" id="UP000054018"/>
    </source>
</evidence>
<dbReference type="HOGENOM" id="CLU_2528334_0_0_1"/>
<organism evidence="2 3">
    <name type="scientific">Pisolithus microcarpus 441</name>
    <dbReference type="NCBI Taxonomy" id="765257"/>
    <lineage>
        <taxon>Eukaryota</taxon>
        <taxon>Fungi</taxon>
        <taxon>Dikarya</taxon>
        <taxon>Basidiomycota</taxon>
        <taxon>Agaricomycotina</taxon>
        <taxon>Agaricomycetes</taxon>
        <taxon>Agaricomycetidae</taxon>
        <taxon>Boletales</taxon>
        <taxon>Sclerodermatineae</taxon>
        <taxon>Pisolithaceae</taxon>
        <taxon>Pisolithus</taxon>
    </lineage>
</organism>
<feature type="signal peptide" evidence="1">
    <location>
        <begin position="1"/>
        <end position="22"/>
    </location>
</feature>
<accession>A0A0D0A895</accession>
<feature type="chain" id="PRO_5002207077" description="Secreted protein" evidence="1">
    <location>
        <begin position="23"/>
        <end position="84"/>
    </location>
</feature>
<reference evidence="2 3" key="1">
    <citation type="submission" date="2014-04" db="EMBL/GenBank/DDBJ databases">
        <authorList>
            <consortium name="DOE Joint Genome Institute"/>
            <person name="Kuo A."/>
            <person name="Kohler A."/>
            <person name="Costa M.D."/>
            <person name="Nagy L.G."/>
            <person name="Floudas D."/>
            <person name="Copeland A."/>
            <person name="Barry K.W."/>
            <person name="Cichocki N."/>
            <person name="Veneault-Fourrey C."/>
            <person name="LaButti K."/>
            <person name="Lindquist E.A."/>
            <person name="Lipzen A."/>
            <person name="Lundell T."/>
            <person name="Morin E."/>
            <person name="Murat C."/>
            <person name="Sun H."/>
            <person name="Tunlid A."/>
            <person name="Henrissat B."/>
            <person name="Grigoriev I.V."/>
            <person name="Hibbett D.S."/>
            <person name="Martin F."/>
            <person name="Nordberg H.P."/>
            <person name="Cantor M.N."/>
            <person name="Hua S.X."/>
        </authorList>
    </citation>
    <scope>NUCLEOTIDE SEQUENCE [LARGE SCALE GENOMIC DNA]</scope>
    <source>
        <strain evidence="2 3">441</strain>
    </source>
</reference>
<keyword evidence="1" id="KW-0732">Signal</keyword>
<name>A0A0D0A895_9AGAM</name>
<gene>
    <name evidence="2" type="ORF">PISMIDRAFT_673950</name>
</gene>
<evidence type="ECO:0000256" key="1">
    <source>
        <dbReference type="SAM" id="SignalP"/>
    </source>
</evidence>
<proteinExistence type="predicted"/>
<evidence type="ECO:0008006" key="4">
    <source>
        <dbReference type="Google" id="ProtNLM"/>
    </source>
</evidence>